<feature type="region of interest" description="Disordered" evidence="5">
    <location>
        <begin position="1"/>
        <end position="43"/>
    </location>
</feature>
<sequence length="307" mass="32096">MLMAPMSSLHSARRTCTTLSKSPPHRHVRCRASGSSSGSSFDSGMDAASVMKPFRNKAAIKVIAGLMNFDQADVLDIANAARLGGATCVDIAADHELVTRVRETLTAHGKQEVAICVSGVDPVNLAAAMELADMGEIGNYDWFYASDPEFQMDAETVLHIAHGVKSRCPSKPLSVTVPHTLPLDAQVDLAFALQKDGLADIIQTEGAVVSRPQRSGVVGLIEKATPTLAAVHSISRGVNIPVMAASGISDVTAPLALAAGASGVGIGTFISKQNSTVGRIAAVRTVKETMAVSFANQHGASQTTQYY</sequence>
<evidence type="ECO:0000256" key="1">
    <source>
        <dbReference type="ARBA" id="ARBA00004474"/>
    </source>
</evidence>
<keyword evidence="4" id="KW-0934">Plastid</keyword>
<dbReference type="OrthoDB" id="5415at2759"/>
<protein>
    <recommendedName>
        <fullName evidence="3">Uncharacterized protein ycf23</fullName>
    </recommendedName>
</protein>
<comment type="similarity">
    <text evidence="2">Belongs to the ycf23 family.</text>
</comment>
<dbReference type="PANTHER" id="PTHR36895:SF1">
    <property type="entry name" value="YCF23 PROTEIN"/>
    <property type="match status" value="1"/>
</dbReference>
<evidence type="ECO:0000256" key="2">
    <source>
        <dbReference type="ARBA" id="ARBA00009664"/>
    </source>
</evidence>
<comment type="subcellular location">
    <subcellularLocation>
        <location evidence="1">Plastid</location>
    </subcellularLocation>
</comment>
<evidence type="ECO:0000313" key="6">
    <source>
        <dbReference type="EMBL" id="GHP02499.1"/>
    </source>
</evidence>
<dbReference type="AlphaFoldDB" id="A0A830HAQ9"/>
<feature type="compositionally biased region" description="Low complexity" evidence="5">
    <location>
        <begin position="32"/>
        <end position="43"/>
    </location>
</feature>
<evidence type="ECO:0000256" key="5">
    <source>
        <dbReference type="SAM" id="MobiDB-lite"/>
    </source>
</evidence>
<dbReference type="Proteomes" id="UP000660262">
    <property type="component" value="Unassembled WGS sequence"/>
</dbReference>
<comment type="caution">
    <text evidence="6">The sequence shown here is derived from an EMBL/GenBank/DDBJ whole genome shotgun (WGS) entry which is preliminary data.</text>
</comment>
<dbReference type="InterPro" id="IPR013785">
    <property type="entry name" value="Aldolase_TIM"/>
</dbReference>
<feature type="compositionally biased region" description="Polar residues" evidence="5">
    <location>
        <begin position="8"/>
        <end position="21"/>
    </location>
</feature>
<reference evidence="6" key="1">
    <citation type="submission" date="2020-10" db="EMBL/GenBank/DDBJ databases">
        <title>Unveiling of a novel bifunctional photoreceptor, Dualchrome1, isolated from a cosmopolitan green alga.</title>
        <authorList>
            <person name="Suzuki S."/>
            <person name="Kawachi M."/>
        </authorList>
    </citation>
    <scope>NUCLEOTIDE SEQUENCE</scope>
    <source>
        <strain evidence="6">NIES 2893</strain>
    </source>
</reference>
<proteinExistence type="inferred from homology"/>
<name>A0A830HAQ9_9CHLO</name>
<evidence type="ECO:0000256" key="4">
    <source>
        <dbReference type="ARBA" id="ARBA00022640"/>
    </source>
</evidence>
<dbReference type="Gene3D" id="3.20.20.70">
    <property type="entry name" value="Aldolase class I"/>
    <property type="match status" value="1"/>
</dbReference>
<accession>A0A830HAQ9</accession>
<gene>
    <name evidence="6" type="ORF">PPROV_000125600</name>
</gene>
<dbReference type="Pfam" id="PF04481">
    <property type="entry name" value="DUF561"/>
    <property type="match status" value="1"/>
</dbReference>
<dbReference type="InterPro" id="IPR007570">
    <property type="entry name" value="Uncharacterised_Ycf23"/>
</dbReference>
<organism evidence="6 7">
    <name type="scientific">Pycnococcus provasolii</name>
    <dbReference type="NCBI Taxonomy" id="41880"/>
    <lineage>
        <taxon>Eukaryota</taxon>
        <taxon>Viridiplantae</taxon>
        <taxon>Chlorophyta</taxon>
        <taxon>Pseudoscourfieldiophyceae</taxon>
        <taxon>Pseudoscourfieldiales</taxon>
        <taxon>Pycnococcaceae</taxon>
        <taxon>Pycnococcus</taxon>
    </lineage>
</organism>
<evidence type="ECO:0000313" key="7">
    <source>
        <dbReference type="Proteomes" id="UP000660262"/>
    </source>
</evidence>
<dbReference type="GO" id="GO:0009536">
    <property type="term" value="C:plastid"/>
    <property type="evidence" value="ECO:0007669"/>
    <property type="project" value="UniProtKB-SubCell"/>
</dbReference>
<evidence type="ECO:0000256" key="3">
    <source>
        <dbReference type="ARBA" id="ARBA00021523"/>
    </source>
</evidence>
<dbReference type="SUPFAM" id="SSF51569">
    <property type="entry name" value="Aldolase"/>
    <property type="match status" value="1"/>
</dbReference>
<dbReference type="PANTHER" id="PTHR36895">
    <property type="match status" value="1"/>
</dbReference>
<dbReference type="InterPro" id="IPR023359">
    <property type="entry name" value="Dihydro_DH_chainA_dom2"/>
</dbReference>
<dbReference type="EMBL" id="BNJQ01000003">
    <property type="protein sequence ID" value="GHP02499.1"/>
    <property type="molecule type" value="Genomic_DNA"/>
</dbReference>
<dbReference type="Gene3D" id="2.30.26.10">
    <property type="entry name" value="Dihydroorotate Dehydrogenase A, chain A, domain 2"/>
    <property type="match status" value="1"/>
</dbReference>
<keyword evidence="7" id="KW-1185">Reference proteome</keyword>